<sequence>MLTLGNLKKALGSTHRKKRIGRGKGSGHGNQSTRGGKGQTARSGKPHPYAGFEGGQMRLVRTLPKRGFISPHRVTYSLVNLGDLDKKFEANTVVTTELLCEKGLVKNLKHPVKILARGDISKALTVHAHRFSESAKAKIEKAGGKAEVI</sequence>
<feature type="region of interest" description="Disordered" evidence="6">
    <location>
        <begin position="1"/>
        <end position="53"/>
    </location>
</feature>
<dbReference type="Gene3D" id="3.100.10.10">
    <property type="match status" value="1"/>
</dbReference>
<dbReference type="NCBIfam" id="TIGR01071">
    <property type="entry name" value="rplO_bact"/>
    <property type="match status" value="1"/>
</dbReference>
<evidence type="ECO:0000256" key="1">
    <source>
        <dbReference type="ARBA" id="ARBA00007320"/>
    </source>
</evidence>
<comment type="subunit">
    <text evidence="4">Part of the 50S ribosomal subunit.</text>
</comment>
<evidence type="ECO:0000256" key="4">
    <source>
        <dbReference type="HAMAP-Rule" id="MF_01341"/>
    </source>
</evidence>
<gene>
    <name evidence="4" type="primary">rplO</name>
    <name evidence="8" type="ORF">OZSIB_1417</name>
</gene>
<dbReference type="EMBL" id="QOQW01000022">
    <property type="protein sequence ID" value="RCK78497.1"/>
    <property type="molecule type" value="Genomic_DNA"/>
</dbReference>
<reference evidence="8 9" key="1">
    <citation type="submission" date="2018-05" db="EMBL/GenBank/DDBJ databases">
        <title>A metagenomic window into the 2 km-deep terrestrial subsurface aquifer revealed taxonomically and functionally diverse microbial community comprising novel uncultured bacterial lineages.</title>
        <authorList>
            <person name="Kadnikov V.V."/>
            <person name="Mardanov A.V."/>
            <person name="Beletsky A.V."/>
            <person name="Banks D."/>
            <person name="Pimenov N.V."/>
            <person name="Frank Y.A."/>
            <person name="Karnachuk O.V."/>
            <person name="Ravin N.V."/>
        </authorList>
    </citation>
    <scope>NUCLEOTIDE SEQUENCE [LARGE SCALE GENOMIC DNA]</scope>
    <source>
        <strain evidence="8">BY5</strain>
    </source>
</reference>
<keyword evidence="3 4" id="KW-0687">Ribonucleoprotein</keyword>
<dbReference type="InterPro" id="IPR005749">
    <property type="entry name" value="Ribosomal_uL15_bac-type"/>
</dbReference>
<comment type="function">
    <text evidence="4">Binds to the 23S rRNA.</text>
</comment>
<feature type="domain" description="Large ribosomal subunit protein uL15/eL18" evidence="7">
    <location>
        <begin position="79"/>
        <end position="147"/>
    </location>
</feature>
<organism evidence="8 9">
    <name type="scientific">Candidatus Ozemobacter sibiricus</name>
    <dbReference type="NCBI Taxonomy" id="2268124"/>
    <lineage>
        <taxon>Bacteria</taxon>
        <taxon>Candidatus Ozemobacteria</taxon>
        <taxon>Candidatus Ozemobacterales</taxon>
        <taxon>Candidatus Ozemobacteraceae</taxon>
        <taxon>Candidatus Ozemobacter</taxon>
    </lineage>
</organism>
<accession>A0A367ZKX1</accession>
<dbReference type="PANTHER" id="PTHR12934">
    <property type="entry name" value="50S RIBOSOMAL PROTEIN L15"/>
    <property type="match status" value="1"/>
</dbReference>
<keyword evidence="4" id="KW-0694">RNA-binding</keyword>
<evidence type="ECO:0000256" key="3">
    <source>
        <dbReference type="ARBA" id="ARBA00023274"/>
    </source>
</evidence>
<comment type="caution">
    <text evidence="8">The sequence shown here is derived from an EMBL/GenBank/DDBJ whole genome shotgun (WGS) entry which is preliminary data.</text>
</comment>
<evidence type="ECO:0000256" key="5">
    <source>
        <dbReference type="RuleBase" id="RU003888"/>
    </source>
</evidence>
<dbReference type="GO" id="GO:0006412">
    <property type="term" value="P:translation"/>
    <property type="evidence" value="ECO:0007669"/>
    <property type="project" value="UniProtKB-UniRule"/>
</dbReference>
<dbReference type="InterPro" id="IPR030878">
    <property type="entry name" value="Ribosomal_uL15"/>
</dbReference>
<evidence type="ECO:0000256" key="6">
    <source>
        <dbReference type="SAM" id="MobiDB-lite"/>
    </source>
</evidence>
<protein>
    <recommendedName>
        <fullName evidence="4">Large ribosomal subunit protein uL15</fullName>
    </recommendedName>
</protein>
<comment type="similarity">
    <text evidence="1 4 5">Belongs to the universal ribosomal protein uL15 family.</text>
</comment>
<dbReference type="HAMAP" id="MF_01341">
    <property type="entry name" value="Ribosomal_uL15"/>
    <property type="match status" value="1"/>
</dbReference>
<evidence type="ECO:0000313" key="8">
    <source>
        <dbReference type="EMBL" id="RCK78497.1"/>
    </source>
</evidence>
<dbReference type="InterPro" id="IPR001196">
    <property type="entry name" value="Ribosomal_uL15_CS"/>
</dbReference>
<dbReference type="GO" id="GO:0019843">
    <property type="term" value="F:rRNA binding"/>
    <property type="evidence" value="ECO:0007669"/>
    <property type="project" value="UniProtKB-UniRule"/>
</dbReference>
<evidence type="ECO:0000313" key="9">
    <source>
        <dbReference type="Proteomes" id="UP000252355"/>
    </source>
</evidence>
<dbReference type="PROSITE" id="PS00475">
    <property type="entry name" value="RIBOSOMAL_L15"/>
    <property type="match status" value="1"/>
</dbReference>
<keyword evidence="4" id="KW-0699">rRNA-binding</keyword>
<dbReference type="Pfam" id="PF00828">
    <property type="entry name" value="Ribosomal_L27A"/>
    <property type="match status" value="1"/>
</dbReference>
<dbReference type="PANTHER" id="PTHR12934:SF11">
    <property type="entry name" value="LARGE RIBOSOMAL SUBUNIT PROTEIN UL15M"/>
    <property type="match status" value="1"/>
</dbReference>
<dbReference type="InterPro" id="IPR021131">
    <property type="entry name" value="Ribosomal_uL15/eL18"/>
</dbReference>
<dbReference type="Proteomes" id="UP000252355">
    <property type="component" value="Unassembled WGS sequence"/>
</dbReference>
<dbReference type="SUPFAM" id="SSF52080">
    <property type="entry name" value="Ribosomal proteins L15p and L18e"/>
    <property type="match status" value="1"/>
</dbReference>
<dbReference type="GO" id="GO:0022625">
    <property type="term" value="C:cytosolic large ribosomal subunit"/>
    <property type="evidence" value="ECO:0007669"/>
    <property type="project" value="TreeGrafter"/>
</dbReference>
<proteinExistence type="inferred from homology"/>
<dbReference type="InterPro" id="IPR036227">
    <property type="entry name" value="Ribosomal_uL15/eL18_sf"/>
</dbReference>
<keyword evidence="2 4" id="KW-0689">Ribosomal protein</keyword>
<evidence type="ECO:0000256" key="2">
    <source>
        <dbReference type="ARBA" id="ARBA00022980"/>
    </source>
</evidence>
<evidence type="ECO:0000259" key="7">
    <source>
        <dbReference type="Pfam" id="PF00828"/>
    </source>
</evidence>
<name>A0A367ZKX1_9BACT</name>
<dbReference type="GO" id="GO:0003735">
    <property type="term" value="F:structural constituent of ribosome"/>
    <property type="evidence" value="ECO:0007669"/>
    <property type="project" value="InterPro"/>
</dbReference>
<dbReference type="AlphaFoldDB" id="A0A367ZKX1"/>